<name>A0A6A6JXP4_WESOR</name>
<dbReference type="RefSeq" id="XP_033658928.1">
    <property type="nucleotide sequence ID" value="XM_033801862.1"/>
</dbReference>
<evidence type="ECO:0000256" key="8">
    <source>
        <dbReference type="SAM" id="Phobius"/>
    </source>
</evidence>
<feature type="transmembrane region" description="Helical" evidence="8">
    <location>
        <begin position="118"/>
        <end position="139"/>
    </location>
</feature>
<feature type="transmembrane region" description="Helical" evidence="8">
    <location>
        <begin position="159"/>
        <end position="184"/>
    </location>
</feature>
<evidence type="ECO:0000256" key="7">
    <source>
        <dbReference type="SAM" id="MobiDB-lite"/>
    </source>
</evidence>
<keyword evidence="6 8" id="KW-0472">Membrane</keyword>
<evidence type="ECO:0000313" key="11">
    <source>
        <dbReference type="Proteomes" id="UP000800097"/>
    </source>
</evidence>
<sequence length="724" mass="82489">MESDQRRDLANKGKSTSTSHENVSSLPSQGPSTDPTLAHISSPPDAEKTAPDHPGLTVAGSSRDNQEHARNVTVPSSSDSNTGSSSDEITPAGKGKVSFKELAKYDDIDLVKPWHRKLILIHPVVIAWVFVTYAAYYGYRIWCNYQYRLRYGGMEEASWIFICVEGVILVPYMAWMTVLLLSIGDRQRPKLRLRGDAVPTVDVLFTTCGEVVPMILNTIRGACNIDYPRDRYRIIICDDAADPALEEAVRPLIEEFPQLFYQARVKIEGVPHHYKAGNLQSGIDYAVHLPGGPAEYLATLDADMIPDPEWLRALLPHLLRDPQLALISPPQTFWNVPADDPLCQSICEFIHYLELRKDHMGAAWCTGSGVVFKRFVVDNMGGWPTPSMAEDQLLSFMMNGEGYKTAYLHEFMQVGMVPESIISHLKQRTRWAVGTLETAAELNWGFPGKFTKHMTFPQRWCIFTFALNTIMTIPVFIAYFIIPALLYWGRDLMVYVTPDQLRWQIRLCAIWVWSLRINELVLTLPSGYIQGQRSAMAWQFMIPYLAVSVLRCYILPKWLGGKEIAFLASGAIRDRLKERYANQRAGLKTRLNLMGIHCRIWFFVLFVMYCCGAAGLDWWRAWKIGRDSHDVEQALRHLLVNSMLPPMWWLFLVVAYLVPIVYVFFPPTVPERDDMMNFDPKTGAGQPKHKEIKQVWGILDGLREVLWVLTVVYCLILFIGTFLR</sequence>
<dbReference type="GO" id="GO:0016020">
    <property type="term" value="C:membrane"/>
    <property type="evidence" value="ECO:0007669"/>
    <property type="project" value="UniProtKB-SubCell"/>
</dbReference>
<dbReference type="InterPro" id="IPR050321">
    <property type="entry name" value="Glycosyltr_2/OpgH_subfam"/>
</dbReference>
<feature type="transmembrane region" description="Helical" evidence="8">
    <location>
        <begin position="646"/>
        <end position="665"/>
    </location>
</feature>
<dbReference type="PANTHER" id="PTHR43867">
    <property type="entry name" value="CELLULOSE SYNTHASE CATALYTIC SUBUNIT A [UDP-FORMING]"/>
    <property type="match status" value="1"/>
</dbReference>
<comment type="subcellular location">
    <subcellularLocation>
        <location evidence="1">Membrane</location>
        <topology evidence="1">Multi-pass membrane protein</topology>
    </subcellularLocation>
</comment>
<evidence type="ECO:0000256" key="2">
    <source>
        <dbReference type="ARBA" id="ARBA00022676"/>
    </source>
</evidence>
<evidence type="ECO:0000256" key="5">
    <source>
        <dbReference type="ARBA" id="ARBA00022989"/>
    </source>
</evidence>
<evidence type="ECO:0000256" key="3">
    <source>
        <dbReference type="ARBA" id="ARBA00022679"/>
    </source>
</evidence>
<keyword evidence="4 8" id="KW-0812">Transmembrane</keyword>
<feature type="compositionally biased region" description="Polar residues" evidence="7">
    <location>
        <begin position="13"/>
        <end position="35"/>
    </location>
</feature>
<dbReference type="GeneID" id="54555037"/>
<gene>
    <name evidence="10" type="ORF">EI97DRAFT_472786</name>
</gene>
<dbReference type="CDD" id="cd06421">
    <property type="entry name" value="CESA_CelA_like"/>
    <property type="match status" value="1"/>
</dbReference>
<keyword evidence="11" id="KW-1185">Reference proteome</keyword>
<feature type="transmembrane region" description="Helical" evidence="8">
    <location>
        <begin position="600"/>
        <end position="619"/>
    </location>
</feature>
<dbReference type="Gene3D" id="3.90.550.10">
    <property type="entry name" value="Spore Coat Polysaccharide Biosynthesis Protein SpsA, Chain A"/>
    <property type="match status" value="1"/>
</dbReference>
<dbReference type="OrthoDB" id="72851at2759"/>
<keyword evidence="2" id="KW-0328">Glycosyltransferase</keyword>
<evidence type="ECO:0000256" key="4">
    <source>
        <dbReference type="ARBA" id="ARBA00022692"/>
    </source>
</evidence>
<feature type="compositionally biased region" description="Basic and acidic residues" evidence="7">
    <location>
        <begin position="1"/>
        <end position="11"/>
    </location>
</feature>
<dbReference type="Pfam" id="PF13632">
    <property type="entry name" value="Glyco_trans_2_3"/>
    <property type="match status" value="1"/>
</dbReference>
<keyword evidence="3" id="KW-0808">Transferase</keyword>
<accession>A0A6A6JXP4</accession>
<keyword evidence="5 8" id="KW-1133">Transmembrane helix</keyword>
<dbReference type="GO" id="GO:0016757">
    <property type="term" value="F:glycosyltransferase activity"/>
    <property type="evidence" value="ECO:0007669"/>
    <property type="project" value="UniProtKB-KW"/>
</dbReference>
<evidence type="ECO:0000313" key="10">
    <source>
        <dbReference type="EMBL" id="KAF2281391.1"/>
    </source>
</evidence>
<feature type="transmembrane region" description="Helical" evidence="8">
    <location>
        <begin position="705"/>
        <end position="723"/>
    </location>
</feature>
<evidence type="ECO:0000259" key="9">
    <source>
        <dbReference type="Pfam" id="PF13632"/>
    </source>
</evidence>
<dbReference type="Proteomes" id="UP000800097">
    <property type="component" value="Unassembled WGS sequence"/>
</dbReference>
<dbReference type="AlphaFoldDB" id="A0A6A6JXP4"/>
<reference evidence="10" key="1">
    <citation type="journal article" date="2020" name="Stud. Mycol.">
        <title>101 Dothideomycetes genomes: a test case for predicting lifestyles and emergence of pathogens.</title>
        <authorList>
            <person name="Haridas S."/>
            <person name="Albert R."/>
            <person name="Binder M."/>
            <person name="Bloem J."/>
            <person name="Labutti K."/>
            <person name="Salamov A."/>
            <person name="Andreopoulos B."/>
            <person name="Baker S."/>
            <person name="Barry K."/>
            <person name="Bills G."/>
            <person name="Bluhm B."/>
            <person name="Cannon C."/>
            <person name="Castanera R."/>
            <person name="Culley D."/>
            <person name="Daum C."/>
            <person name="Ezra D."/>
            <person name="Gonzalez J."/>
            <person name="Henrissat B."/>
            <person name="Kuo A."/>
            <person name="Liang C."/>
            <person name="Lipzen A."/>
            <person name="Lutzoni F."/>
            <person name="Magnuson J."/>
            <person name="Mondo S."/>
            <person name="Nolan M."/>
            <person name="Ohm R."/>
            <person name="Pangilinan J."/>
            <person name="Park H.-J."/>
            <person name="Ramirez L."/>
            <person name="Alfaro M."/>
            <person name="Sun H."/>
            <person name="Tritt A."/>
            <person name="Yoshinaga Y."/>
            <person name="Zwiers L.-H."/>
            <person name="Turgeon B."/>
            <person name="Goodwin S."/>
            <person name="Spatafora J."/>
            <person name="Crous P."/>
            <person name="Grigoriev I."/>
        </authorList>
    </citation>
    <scope>NUCLEOTIDE SEQUENCE</scope>
    <source>
        <strain evidence="10">CBS 379.55</strain>
    </source>
</reference>
<organism evidence="10 11">
    <name type="scientific">Westerdykella ornata</name>
    <dbReference type="NCBI Taxonomy" id="318751"/>
    <lineage>
        <taxon>Eukaryota</taxon>
        <taxon>Fungi</taxon>
        <taxon>Dikarya</taxon>
        <taxon>Ascomycota</taxon>
        <taxon>Pezizomycotina</taxon>
        <taxon>Dothideomycetes</taxon>
        <taxon>Pleosporomycetidae</taxon>
        <taxon>Pleosporales</taxon>
        <taxon>Sporormiaceae</taxon>
        <taxon>Westerdykella</taxon>
    </lineage>
</organism>
<dbReference type="EMBL" id="ML986484">
    <property type="protein sequence ID" value="KAF2281391.1"/>
    <property type="molecule type" value="Genomic_DNA"/>
</dbReference>
<protein>
    <recommendedName>
        <fullName evidence="9">Glycosyltransferase 2-like domain-containing protein</fullName>
    </recommendedName>
</protein>
<dbReference type="InterPro" id="IPR001173">
    <property type="entry name" value="Glyco_trans_2-like"/>
</dbReference>
<feature type="transmembrane region" description="Helical" evidence="8">
    <location>
        <begin position="460"/>
        <end position="488"/>
    </location>
</feature>
<feature type="transmembrane region" description="Helical" evidence="8">
    <location>
        <begin position="536"/>
        <end position="556"/>
    </location>
</feature>
<dbReference type="PANTHER" id="PTHR43867:SF2">
    <property type="entry name" value="CELLULOSE SYNTHASE CATALYTIC SUBUNIT A [UDP-FORMING]"/>
    <property type="match status" value="1"/>
</dbReference>
<dbReference type="InterPro" id="IPR029044">
    <property type="entry name" value="Nucleotide-diphossugar_trans"/>
</dbReference>
<evidence type="ECO:0000256" key="6">
    <source>
        <dbReference type="ARBA" id="ARBA00023136"/>
    </source>
</evidence>
<evidence type="ECO:0000256" key="1">
    <source>
        <dbReference type="ARBA" id="ARBA00004141"/>
    </source>
</evidence>
<feature type="domain" description="Glycosyltransferase 2-like" evidence="9">
    <location>
        <begin position="298"/>
        <end position="487"/>
    </location>
</feature>
<feature type="compositionally biased region" description="Low complexity" evidence="7">
    <location>
        <begin position="76"/>
        <end position="86"/>
    </location>
</feature>
<dbReference type="SUPFAM" id="SSF53448">
    <property type="entry name" value="Nucleotide-diphospho-sugar transferases"/>
    <property type="match status" value="1"/>
</dbReference>
<proteinExistence type="predicted"/>
<feature type="region of interest" description="Disordered" evidence="7">
    <location>
        <begin position="1"/>
        <end position="92"/>
    </location>
</feature>